<dbReference type="AlphaFoldDB" id="F0SXN8"/>
<keyword evidence="3" id="KW-1185">Reference proteome</keyword>
<dbReference type="STRING" id="645991.Sgly_1571"/>
<dbReference type="eggNOG" id="COG0491">
    <property type="taxonomic scope" value="Bacteria"/>
</dbReference>
<evidence type="ECO:0000313" key="3">
    <source>
        <dbReference type="Proteomes" id="UP000007488"/>
    </source>
</evidence>
<dbReference type="InterPro" id="IPR001279">
    <property type="entry name" value="Metallo-B-lactamas"/>
</dbReference>
<name>F0SXN8_SYNGF</name>
<dbReference type="PANTHER" id="PTHR42951">
    <property type="entry name" value="METALLO-BETA-LACTAMASE DOMAIN-CONTAINING"/>
    <property type="match status" value="1"/>
</dbReference>
<dbReference type="PANTHER" id="PTHR42951:SF4">
    <property type="entry name" value="ACYL-COENZYME A THIOESTERASE MBLAC2"/>
    <property type="match status" value="1"/>
</dbReference>
<dbReference type="Gene3D" id="3.60.15.10">
    <property type="entry name" value="Ribonuclease Z/Hydroxyacylglutathione hydrolase-like"/>
    <property type="match status" value="1"/>
</dbReference>
<reference evidence="2 3" key="1">
    <citation type="journal article" date="2011" name="Stand. Genomic Sci.">
        <title>Complete genome sequence of Syntrophobotulus glycolicus type strain (FlGlyR).</title>
        <authorList>
            <person name="Han C."/>
            <person name="Mwirichia R."/>
            <person name="Chertkov O."/>
            <person name="Held B."/>
            <person name="Lapidus A."/>
            <person name="Nolan M."/>
            <person name="Lucas S."/>
            <person name="Hammon N."/>
            <person name="Deshpande S."/>
            <person name="Cheng J.F."/>
            <person name="Tapia R."/>
            <person name="Goodwin L."/>
            <person name="Pitluck S."/>
            <person name="Huntemann M."/>
            <person name="Liolios K."/>
            <person name="Ivanova N."/>
            <person name="Pagani I."/>
            <person name="Mavromatis K."/>
            <person name="Ovchinikova G."/>
            <person name="Pati A."/>
            <person name="Chen A."/>
            <person name="Palaniappan K."/>
            <person name="Land M."/>
            <person name="Hauser L."/>
            <person name="Brambilla E.M."/>
            <person name="Rohde M."/>
            <person name="Spring S."/>
            <person name="Sikorski J."/>
            <person name="Goker M."/>
            <person name="Woyke T."/>
            <person name="Bristow J."/>
            <person name="Eisen J.A."/>
            <person name="Markowitz V."/>
            <person name="Hugenholtz P."/>
            <person name="Kyrpides N.C."/>
            <person name="Klenk H.P."/>
            <person name="Detter J.C."/>
        </authorList>
    </citation>
    <scope>NUCLEOTIDE SEQUENCE [LARGE SCALE GENOMIC DNA]</scope>
    <source>
        <strain evidence="3">DSM 8271 / FlGlyR</strain>
    </source>
</reference>
<dbReference type="Proteomes" id="UP000007488">
    <property type="component" value="Chromosome"/>
</dbReference>
<evidence type="ECO:0000259" key="1">
    <source>
        <dbReference type="Pfam" id="PF00753"/>
    </source>
</evidence>
<dbReference type="Pfam" id="PF00753">
    <property type="entry name" value="Lactamase_B"/>
    <property type="match status" value="1"/>
</dbReference>
<proteinExistence type="predicted"/>
<dbReference type="RefSeq" id="WP_013624741.1">
    <property type="nucleotide sequence ID" value="NC_015172.1"/>
</dbReference>
<dbReference type="HOGENOM" id="CLU_756317_0_0_9"/>
<reference evidence="3" key="2">
    <citation type="submission" date="2011-02" db="EMBL/GenBank/DDBJ databases">
        <title>The complete genome of Syntrophobotulus glycolicus DSM 8271.</title>
        <authorList>
            <person name="Lucas S."/>
            <person name="Copeland A."/>
            <person name="Lapidus A."/>
            <person name="Bruce D."/>
            <person name="Goodwin L."/>
            <person name="Pitluck S."/>
            <person name="Kyrpides N."/>
            <person name="Mavromatis K."/>
            <person name="Pagani I."/>
            <person name="Ivanova N."/>
            <person name="Mikhailova N."/>
            <person name="Chertkov O."/>
            <person name="Held B."/>
            <person name="Detter J.C."/>
            <person name="Tapia R."/>
            <person name="Han C."/>
            <person name="Land M."/>
            <person name="Hauser L."/>
            <person name="Markowitz V."/>
            <person name="Cheng J.-F."/>
            <person name="Hugenholtz P."/>
            <person name="Woyke T."/>
            <person name="Wu D."/>
            <person name="Spring S."/>
            <person name="Schroeder M."/>
            <person name="Brambilla E."/>
            <person name="Klenk H.-P."/>
            <person name="Eisen J.A."/>
        </authorList>
    </citation>
    <scope>NUCLEOTIDE SEQUENCE [LARGE SCALE GENOMIC DNA]</scope>
    <source>
        <strain evidence="3">DSM 8271 / FlGlyR</strain>
    </source>
</reference>
<dbReference type="InterPro" id="IPR036866">
    <property type="entry name" value="RibonucZ/Hydroxyglut_hydro"/>
</dbReference>
<dbReference type="SUPFAM" id="SSF56281">
    <property type="entry name" value="Metallo-hydrolase/oxidoreductase"/>
    <property type="match status" value="1"/>
</dbReference>
<feature type="domain" description="Metallo-beta-lactamase" evidence="1">
    <location>
        <begin position="27"/>
        <end position="251"/>
    </location>
</feature>
<accession>F0SXN8</accession>
<dbReference type="InterPro" id="IPR050855">
    <property type="entry name" value="NDM-1-like"/>
</dbReference>
<dbReference type="KEGG" id="sgy:Sgly_1571"/>
<sequence>MYGDIVEIAQNTLLIEGKRPSTIMKEPDIANSVVYKADDVLYLLDTGATPFFRERILKAIDSLKPFQKIILFNSHSHPDHVGNNSIINEIKVDKKEHYISQAGIIGLDTEKDFYRKFKNIEKYYDYLDGPTNFPATLLRFSKIIRILGEDIPLDILLKNTLLKFMPLEPSKDTALPLEKINPIKLLIGNTDWTGWNFEDHVYVMEARGHSPDEVVFYLPKVKVLFLADETFEFFNCWPDSSSLKVKDVIHKSIKLFQNKEAEILISGHTHVMLKGNDAVKFLNSLLKDYEEFTKQVLQIIKNFPKGITVNKIYKELKNTDTNSAIKKYLSIEFPKMPPFLKTVITSVLLEEGFRVKGRMRKKKFIP</sequence>
<protein>
    <recommendedName>
        <fullName evidence="1">Metallo-beta-lactamase domain-containing protein</fullName>
    </recommendedName>
</protein>
<gene>
    <name evidence="2" type="ordered locus">Sgly_1571</name>
</gene>
<organism evidence="2 3">
    <name type="scientific">Syntrophobotulus glycolicus (strain DSM 8271 / FlGlyR)</name>
    <dbReference type="NCBI Taxonomy" id="645991"/>
    <lineage>
        <taxon>Bacteria</taxon>
        <taxon>Bacillati</taxon>
        <taxon>Bacillota</taxon>
        <taxon>Clostridia</taxon>
        <taxon>Eubacteriales</taxon>
        <taxon>Desulfitobacteriaceae</taxon>
        <taxon>Syntrophobotulus</taxon>
    </lineage>
</organism>
<evidence type="ECO:0000313" key="2">
    <source>
        <dbReference type="EMBL" id="ADY55871.1"/>
    </source>
</evidence>
<dbReference type="EMBL" id="CP002547">
    <property type="protein sequence ID" value="ADY55871.1"/>
    <property type="molecule type" value="Genomic_DNA"/>
</dbReference>